<evidence type="ECO:0000313" key="2">
    <source>
        <dbReference type="EMBL" id="MFD2091457.1"/>
    </source>
</evidence>
<feature type="domain" description="Methyltransferase type 11" evidence="1">
    <location>
        <begin position="48"/>
        <end position="139"/>
    </location>
</feature>
<reference evidence="3" key="1">
    <citation type="journal article" date="2019" name="Int. J. Syst. Evol. Microbiol.">
        <title>The Global Catalogue of Microorganisms (GCM) 10K type strain sequencing project: providing services to taxonomists for standard genome sequencing and annotation.</title>
        <authorList>
            <consortium name="The Broad Institute Genomics Platform"/>
            <consortium name="The Broad Institute Genome Sequencing Center for Infectious Disease"/>
            <person name="Wu L."/>
            <person name="Ma J."/>
        </authorList>
    </citation>
    <scope>NUCLEOTIDE SEQUENCE [LARGE SCALE GENOMIC DNA]</scope>
    <source>
        <strain evidence="3">JCM 3338</strain>
    </source>
</reference>
<dbReference type="SUPFAM" id="SSF53335">
    <property type="entry name" value="S-adenosyl-L-methionine-dependent methyltransferases"/>
    <property type="match status" value="1"/>
</dbReference>
<dbReference type="InterPro" id="IPR013216">
    <property type="entry name" value="Methyltransf_11"/>
</dbReference>
<name>A0ABW4X823_9ACTN</name>
<dbReference type="InterPro" id="IPR050508">
    <property type="entry name" value="Methyltransf_Superfamily"/>
</dbReference>
<dbReference type="EMBL" id="JBHUHP010000008">
    <property type="protein sequence ID" value="MFD2091457.1"/>
    <property type="molecule type" value="Genomic_DNA"/>
</dbReference>
<dbReference type="GO" id="GO:0008168">
    <property type="term" value="F:methyltransferase activity"/>
    <property type="evidence" value="ECO:0007669"/>
    <property type="project" value="UniProtKB-KW"/>
</dbReference>
<dbReference type="EC" id="2.1.1.-" evidence="2"/>
<evidence type="ECO:0000259" key="1">
    <source>
        <dbReference type="Pfam" id="PF08241"/>
    </source>
</evidence>
<keyword evidence="2" id="KW-0808">Transferase</keyword>
<dbReference type="RefSeq" id="WP_376873761.1">
    <property type="nucleotide sequence ID" value="NZ_JBHUHP010000008.1"/>
</dbReference>
<dbReference type="Proteomes" id="UP001597402">
    <property type="component" value="Unassembled WGS sequence"/>
</dbReference>
<dbReference type="Pfam" id="PF08241">
    <property type="entry name" value="Methyltransf_11"/>
    <property type="match status" value="1"/>
</dbReference>
<dbReference type="GO" id="GO:0032259">
    <property type="term" value="P:methylation"/>
    <property type="evidence" value="ECO:0007669"/>
    <property type="project" value="UniProtKB-KW"/>
</dbReference>
<dbReference type="InterPro" id="IPR029063">
    <property type="entry name" value="SAM-dependent_MTases_sf"/>
</dbReference>
<dbReference type="CDD" id="cd02440">
    <property type="entry name" value="AdoMet_MTases"/>
    <property type="match status" value="1"/>
</dbReference>
<proteinExistence type="predicted"/>
<keyword evidence="2" id="KW-0489">Methyltransferase</keyword>
<organism evidence="2 3">
    <name type="scientific">Blastococcus deserti</name>
    <dbReference type="NCBI Taxonomy" id="2259033"/>
    <lineage>
        <taxon>Bacteria</taxon>
        <taxon>Bacillati</taxon>
        <taxon>Actinomycetota</taxon>
        <taxon>Actinomycetes</taxon>
        <taxon>Geodermatophilales</taxon>
        <taxon>Geodermatophilaceae</taxon>
        <taxon>Blastococcus</taxon>
    </lineage>
</organism>
<sequence>MNAPSGAVEGAGRVRSASGYERRIGRYSMPLGVAFAEALGVRAGQRILDVGCGSGALTVALVTRCGTRGVVGVDPEEAGLRSCAGRAPGVALLRGVAERLPLASRAFDVVAAQLVLGLVDDPAAALAEMRRVCRPGGTVAGCVWDFAGGMTVLRAFWDAAVEVAPSATEHDQARAQRLTDPSSLAAAWHAAGLTGVAAEPIVVSATYADLEDLWQPLTVPDGGPGRFLALLTAAEREQIRGGLVGRLGHPAGPFSLTARAWSVRGTVPA</sequence>
<protein>
    <submittedName>
        <fullName evidence="2">Class I SAM-dependent methyltransferase</fullName>
        <ecNumber evidence="2">2.1.1.-</ecNumber>
    </submittedName>
</protein>
<evidence type="ECO:0000313" key="3">
    <source>
        <dbReference type="Proteomes" id="UP001597402"/>
    </source>
</evidence>
<dbReference type="PANTHER" id="PTHR42912">
    <property type="entry name" value="METHYLTRANSFERASE"/>
    <property type="match status" value="1"/>
</dbReference>
<comment type="caution">
    <text evidence="2">The sequence shown here is derived from an EMBL/GenBank/DDBJ whole genome shotgun (WGS) entry which is preliminary data.</text>
</comment>
<accession>A0ABW4X823</accession>
<gene>
    <name evidence="2" type="ORF">ACFSHS_07690</name>
</gene>
<dbReference type="Gene3D" id="3.40.50.150">
    <property type="entry name" value="Vaccinia Virus protein VP39"/>
    <property type="match status" value="1"/>
</dbReference>
<keyword evidence="3" id="KW-1185">Reference proteome</keyword>